<feature type="compositionally biased region" description="Basic and acidic residues" evidence="1">
    <location>
        <begin position="222"/>
        <end position="239"/>
    </location>
</feature>
<dbReference type="HOGENOM" id="CLU_973146_0_0_1"/>
<proteinExistence type="predicted"/>
<accession>A0A014P2M4</accession>
<evidence type="ECO:0000313" key="2">
    <source>
        <dbReference type="EMBL" id="EXU95606.1"/>
    </source>
</evidence>
<evidence type="ECO:0000313" key="3">
    <source>
        <dbReference type="Proteomes" id="UP000030151"/>
    </source>
</evidence>
<dbReference type="Proteomes" id="UP000030151">
    <property type="component" value="Unassembled WGS sequence"/>
</dbReference>
<gene>
    <name evidence="2" type="ORF">X797_011322</name>
</gene>
<evidence type="ECO:0000256" key="1">
    <source>
        <dbReference type="SAM" id="MobiDB-lite"/>
    </source>
</evidence>
<dbReference type="AlphaFoldDB" id="A0A014P2M4"/>
<dbReference type="eggNOG" id="ENOG502SP4K">
    <property type="taxonomic scope" value="Eukaryota"/>
</dbReference>
<feature type="region of interest" description="Disordered" evidence="1">
    <location>
        <begin position="214"/>
        <end position="267"/>
    </location>
</feature>
<sequence length="345" mass="39205">MSATAVLSQLKSLLEKTQQLKGKLSKAYPTDDQWDTLSDLSLKLSGASKAVQESIRVLKESRSERAWKESEKHRSKAQASTGDLFAKGRLKQPVIFRRNIVTIFEGPKDSRFDSEDVKFRKESTRKRCELIRRLSPDGIISWALSFAPTLWAGGSMASDVFTCLLDDIEPELLQTWPLVIRETLHLLLEDEESLRRSPEYDVFLKAIDDPLRKPVQQRKRRRTEDESEQRNPVHGRESVNRSVNSQVAEGGKAWPSQAAMRKKTNTESASQGDVFALTIEDARYALSYDEGVRSIFLTNPILKTESSFLTAWVSQEMGTYLGERGKKLDYKYTLTKGAEGLRREV</sequence>
<name>A0A014P2M4_9HYPO</name>
<protein>
    <submittedName>
        <fullName evidence="2">Uncharacterized protein</fullName>
    </submittedName>
</protein>
<dbReference type="EMBL" id="JELW01000072">
    <property type="protein sequence ID" value="EXU95606.1"/>
    <property type="molecule type" value="Genomic_DNA"/>
</dbReference>
<dbReference type="OrthoDB" id="5422777at2759"/>
<organism evidence="2 3">
    <name type="scientific">Metarhizium robertsii</name>
    <dbReference type="NCBI Taxonomy" id="568076"/>
    <lineage>
        <taxon>Eukaryota</taxon>
        <taxon>Fungi</taxon>
        <taxon>Dikarya</taxon>
        <taxon>Ascomycota</taxon>
        <taxon>Pezizomycotina</taxon>
        <taxon>Sordariomycetes</taxon>
        <taxon>Hypocreomycetidae</taxon>
        <taxon>Hypocreales</taxon>
        <taxon>Clavicipitaceae</taxon>
        <taxon>Metarhizium</taxon>
    </lineage>
</organism>
<comment type="caution">
    <text evidence="2">The sequence shown here is derived from an EMBL/GenBank/DDBJ whole genome shotgun (WGS) entry which is preliminary data.</text>
</comment>
<reference evidence="2 3" key="1">
    <citation type="submission" date="2014-02" db="EMBL/GenBank/DDBJ databases">
        <title>The genome sequence of the entomopathogenic fungus Metarhizium robertsii ARSEF 2575.</title>
        <authorList>
            <person name="Giuliano Garisto Donzelli B."/>
            <person name="Roe B.A."/>
            <person name="Macmil S.L."/>
            <person name="Krasnoff S.B."/>
            <person name="Gibson D.M."/>
        </authorList>
    </citation>
    <scope>NUCLEOTIDE SEQUENCE [LARGE SCALE GENOMIC DNA]</scope>
    <source>
        <strain evidence="2 3">ARSEF 2575</strain>
    </source>
</reference>